<evidence type="ECO:0000313" key="4">
    <source>
        <dbReference type="Proteomes" id="UP001276659"/>
    </source>
</evidence>
<dbReference type="CDD" id="cd03426">
    <property type="entry name" value="NUDIX_CoAse_Nudt7"/>
    <property type="match status" value="1"/>
</dbReference>
<dbReference type="PROSITE" id="PS51462">
    <property type="entry name" value="NUDIX"/>
    <property type="match status" value="1"/>
</dbReference>
<keyword evidence="1" id="KW-1133">Transmembrane helix</keyword>
<dbReference type="InterPro" id="IPR015797">
    <property type="entry name" value="NUDIX_hydrolase-like_dom_sf"/>
</dbReference>
<dbReference type="EMBL" id="JASNWA010000009">
    <property type="protein sequence ID" value="KAK3169782.1"/>
    <property type="molecule type" value="Genomic_DNA"/>
</dbReference>
<keyword evidence="1" id="KW-0472">Membrane</keyword>
<comment type="caution">
    <text evidence="3">The sequence shown here is derived from an EMBL/GenBank/DDBJ whole genome shotgun (WGS) entry which is preliminary data.</text>
</comment>
<accession>A0AAE0DGK9</accession>
<name>A0AAE0DGK9_9LECA</name>
<evidence type="ECO:0000259" key="2">
    <source>
        <dbReference type="PROSITE" id="PS51462"/>
    </source>
</evidence>
<feature type="transmembrane region" description="Helical" evidence="1">
    <location>
        <begin position="404"/>
        <end position="424"/>
    </location>
</feature>
<dbReference type="Gene3D" id="3.90.79.10">
    <property type="entry name" value="Nucleoside Triphosphate Pyrophosphohydrolase"/>
    <property type="match status" value="1"/>
</dbReference>
<keyword evidence="4" id="KW-1185">Reference proteome</keyword>
<reference evidence="3" key="1">
    <citation type="submission" date="2022-11" db="EMBL/GenBank/DDBJ databases">
        <title>Chromosomal genome sequence assembly and mating type (MAT) locus characterization of the leprose asexual lichenized fungus Lepraria neglecta (Nyl.) Erichsen.</title>
        <authorList>
            <person name="Allen J.L."/>
            <person name="Pfeffer B."/>
        </authorList>
    </citation>
    <scope>NUCLEOTIDE SEQUENCE</scope>
    <source>
        <strain evidence="3">Allen 5258</strain>
    </source>
</reference>
<dbReference type="Proteomes" id="UP001276659">
    <property type="component" value="Unassembled WGS sequence"/>
</dbReference>
<evidence type="ECO:0000313" key="3">
    <source>
        <dbReference type="EMBL" id="KAK3169782.1"/>
    </source>
</evidence>
<dbReference type="PANTHER" id="PTHR12992">
    <property type="entry name" value="NUDIX HYDROLASE"/>
    <property type="match status" value="1"/>
</dbReference>
<dbReference type="InterPro" id="IPR045121">
    <property type="entry name" value="CoAse"/>
</dbReference>
<dbReference type="InterPro" id="IPR000086">
    <property type="entry name" value="NUDIX_hydrolase_dom"/>
</dbReference>
<proteinExistence type="predicted"/>
<gene>
    <name evidence="3" type="ORF">OEA41_009166</name>
</gene>
<dbReference type="PANTHER" id="PTHR12992:SF44">
    <property type="entry name" value="NUDIX HYDROLASE DOMAIN-CONTAINING PROTEIN"/>
    <property type="match status" value="1"/>
</dbReference>
<evidence type="ECO:0000256" key="1">
    <source>
        <dbReference type="SAM" id="Phobius"/>
    </source>
</evidence>
<dbReference type="AlphaFoldDB" id="A0AAE0DGK9"/>
<keyword evidence="1" id="KW-0812">Transmembrane</keyword>
<dbReference type="GO" id="GO:0010945">
    <property type="term" value="F:coenzyme A diphosphatase activity"/>
    <property type="evidence" value="ECO:0007669"/>
    <property type="project" value="InterPro"/>
</dbReference>
<organism evidence="3 4">
    <name type="scientific">Lepraria neglecta</name>
    <dbReference type="NCBI Taxonomy" id="209136"/>
    <lineage>
        <taxon>Eukaryota</taxon>
        <taxon>Fungi</taxon>
        <taxon>Dikarya</taxon>
        <taxon>Ascomycota</taxon>
        <taxon>Pezizomycotina</taxon>
        <taxon>Lecanoromycetes</taxon>
        <taxon>OSLEUM clade</taxon>
        <taxon>Lecanoromycetidae</taxon>
        <taxon>Lecanorales</taxon>
        <taxon>Lecanorineae</taxon>
        <taxon>Stereocaulaceae</taxon>
        <taxon>Lepraria</taxon>
    </lineage>
</organism>
<protein>
    <recommendedName>
        <fullName evidence="2">Nudix hydrolase domain-containing protein</fullName>
    </recommendedName>
</protein>
<sequence>MEETDSGSKAAEPLSLRLKGVLQEIHNEECLHVPNPPGCKKRASVALVIRIRPPFRQEAVFDQEKCSSSAQPFQASLANFFSQSWVQHGDPEVLFIKRAARAGDRWTSHIAFPGGKRDPGDSDDRATSIRETMEETGLNLDTDHSLFIGNLPERVIRMMWGETPLRLMVLCPFVYLMMRHDLPPLALQPSEIHSAHWVPMRGLLTPSLRRSIQCDVSERFTRQTSPYIRLLIRAIAGQMVFGAVKLKPTESLYCSSLPGYIPEDESPTSFSGSVARILNTAFFGDERQSDADDQPLLLWGLTLGMIADLLELIDVNGTSKLWSWPTLSPWDIRFTVWLLAYKFRSRKLRELTTTTGRPGSNKIQIGGLDNTTFTTSTTRRSKASEAGVAALQLLDGYSEQLRRAALVALLLRFAVGTTFAAYLIRKHRRSRL</sequence>
<dbReference type="Pfam" id="PF00293">
    <property type="entry name" value="NUDIX"/>
    <property type="match status" value="1"/>
</dbReference>
<dbReference type="SUPFAM" id="SSF55811">
    <property type="entry name" value="Nudix"/>
    <property type="match status" value="1"/>
</dbReference>
<feature type="domain" description="Nudix hydrolase" evidence="2">
    <location>
        <begin position="71"/>
        <end position="222"/>
    </location>
</feature>